<dbReference type="EMBL" id="BAAFSV010000002">
    <property type="protein sequence ID" value="GAB1312699.1"/>
    <property type="molecule type" value="Genomic_DNA"/>
</dbReference>
<sequence length="1695" mass="191295">MAISQSRAKQLVRQIAKDHGHLGEEVYARMDANTRREVEEALLKKDEMIGSTVITLAKNLYSKDVRFIFELLQNADDNHFERAKAANKDAHVFFRVYQDKIVVECNEDGFTEENLRAICNVGKSSKLGAQGYIGEKGIGFKSVFKVAWKVWIQSGSFSFSFKHRRGDSGMGMISPEWQDTSEVLDASLTRMTFYLHDEGDPTARAEQRKNIEEQLRDLKPEMLLFLKKLKKIEVHFHGENGQVVSSSTLSQSPGRDNRTMLRIKTVEDGKGPTDTRRHYYVSRYQASGLPPNENREYSPEEHAAAAYSVADVVLAFPLSDPSTPKVTPQEVYAFLPIRHFGFNFLIHSDFVTQANREDIVTSSPRNRNLCIQLADAFIAAMKSICDEHEALKLRFRWMRYLPSLTGGPSHDLFWRMFIEKLKEKLPGEELLVSRASSNLRPINRLKRFTPEMLDETRQPLLVDLDPPNDIYPSSEYTDTDLSILGGYGLHRMSLADGVARIEVDLARRSSKIRAPGTGDDWHKRVASLLIKPFEQRNEQGLIPRVKKLGLIPLSNGSWVAANNNVVHFPTTAADGFPVPPALDLQLIDPRAAAHPQRNELFRALGATDLASDTVRSHILTNLRKPFWYHSIDVAGAVVLLQFLYTTHSAGANAQTYSDIGIYCSHSTPSTNRVDAYFEDDDFEYSPAKLGPGLSVTYLHADYLKSPPTRAGETGRLGEAWRQWLHQFIGIRKHLRLVSSDGNSLSENVCYVAEHMPEKFLGLLHSLWPDQGSQVISNRGIVQNLMQTKVLCEGGRKESLGETILPIPRLKQLGGKYMEQIDLLPFLQLHTALEDERLRGWDFLDQFEVTRKDDLRFYLTNLRVLSEHANGSGSIQSVHPGRLCELYVDIHAKCISSMNRQRDQETVRNLARKSPGVIFVPKETGHGNQRWHTLDDNLLLGAPADMRYKIPLDTIYMEKYSGTEMVDMQSITGFFRDTLAIPQHTWRDIVGELRYLKRERYQDAEHVRLQYQRLREAALDAAAVAELRQLSNSEELVFASRDGQTQTWHKAADCLWSPAARGVRGKPNLATQYDEVLEHLFVSQLGVQRLNLTMVIDDLMGLHPSTTTVDEVKSQLYSLNELLQTEPLPEPLTARRLLDRRIFPVRYPTGEVRLCNAETEFTIVDRHHLGTMFRDKVKTLDFSMSEVNALKRLIHWSGLDTRFLSRMMEENASLRSDEKFPVSDPRYNIRVKAHALTRIAATFHSPRFESNPQQLYDLFRRSETWETDGISSKLTLRMGGRDFTVDQEQSEVYIDNNVDSGMKIYIPHDEETLDVCIQHALPQKLVQWLMEDTGTDTDAVANGSPNQPNPAAVGAIAALLNARIGSVSRILEKYGIIDIGIPNEDNTVLGTACAPNSLTTTTLPATPASGDSATDAEGDVVFTPAGPTAATGSTTGYAVNTPWTDPSPFLSPSLAIRSAAPTRDYFSQSRLNGEAYSKVLSHVISAARRIRFPSLGSNTSPLRGAINELDHASRNNFWSPDIVQDRDIKIGAAGELFVFELLSALGDLVVPGFSRDNWMSNIRYLVNVHPEYESISHWNGREISDITYKDASGRLTGMLIDKGYLSAERWGGRQPTYYFEVKATLNGWDAPFYMSGQQYDKMRECTQENSVYIIFRVFNLLTDEVDVKLYVDPLDLQRRKQLKFSTEGKFTVTALS</sequence>
<protein>
    <submittedName>
        <fullName evidence="2">Protein NO VEIN C-terminal domain-containing protein</fullName>
    </submittedName>
</protein>
<dbReference type="RefSeq" id="XP_070914432.1">
    <property type="nucleotide sequence ID" value="XM_071058331.1"/>
</dbReference>
<reference evidence="2 3" key="1">
    <citation type="submission" date="2024-09" db="EMBL/GenBank/DDBJ databases">
        <title>Itraconazole resistance in Madurella fahalii resulting from another homologue of gene encoding cytochrome P450 14-alpha sterol demethylase (CYP51).</title>
        <authorList>
            <person name="Yoshioka I."/>
            <person name="Fahal A.H."/>
            <person name="Kaneko S."/>
            <person name="Yaguchi T."/>
        </authorList>
    </citation>
    <scope>NUCLEOTIDE SEQUENCE [LARGE SCALE GENOMIC DNA]</scope>
    <source>
        <strain evidence="2 3">IFM 68171</strain>
    </source>
</reference>
<dbReference type="PANTHER" id="PTHR32387:SF0">
    <property type="entry name" value="PROTEIN NO VEIN"/>
    <property type="match status" value="1"/>
</dbReference>
<keyword evidence="3" id="KW-1185">Reference proteome</keyword>
<evidence type="ECO:0000313" key="2">
    <source>
        <dbReference type="EMBL" id="GAB1312699.1"/>
    </source>
</evidence>
<dbReference type="SUPFAM" id="SSF55874">
    <property type="entry name" value="ATPase domain of HSP90 chaperone/DNA topoisomerase II/histidine kinase"/>
    <property type="match status" value="1"/>
</dbReference>
<organism evidence="2 3">
    <name type="scientific">Madurella fahalii</name>
    <dbReference type="NCBI Taxonomy" id="1157608"/>
    <lineage>
        <taxon>Eukaryota</taxon>
        <taxon>Fungi</taxon>
        <taxon>Dikarya</taxon>
        <taxon>Ascomycota</taxon>
        <taxon>Pezizomycotina</taxon>
        <taxon>Sordariomycetes</taxon>
        <taxon>Sordariomycetidae</taxon>
        <taxon>Sordariales</taxon>
        <taxon>Sordariales incertae sedis</taxon>
        <taxon>Madurella</taxon>
    </lineage>
</organism>
<comment type="caution">
    <text evidence="2">The sequence shown here is derived from an EMBL/GenBank/DDBJ whole genome shotgun (WGS) entry which is preliminary data.</text>
</comment>
<gene>
    <name evidence="2" type="ORF">MFIFM68171_02909</name>
</gene>
<proteinExistence type="predicted"/>
<evidence type="ECO:0000259" key="1">
    <source>
        <dbReference type="Pfam" id="PF25794"/>
    </source>
</evidence>
<dbReference type="Gene3D" id="3.30.565.10">
    <property type="entry name" value="Histidine kinase-like ATPase, C-terminal domain"/>
    <property type="match status" value="1"/>
</dbReference>
<dbReference type="Pfam" id="PF25794">
    <property type="entry name" value="SACS"/>
    <property type="match status" value="1"/>
</dbReference>
<dbReference type="InterPro" id="IPR058210">
    <property type="entry name" value="SACS/Nov_dom"/>
</dbReference>
<accession>A0ABQ0G4Q4</accession>
<evidence type="ECO:0000313" key="3">
    <source>
        <dbReference type="Proteomes" id="UP001628179"/>
    </source>
</evidence>
<dbReference type="Proteomes" id="UP001628179">
    <property type="component" value="Unassembled WGS sequence"/>
</dbReference>
<dbReference type="InterPro" id="IPR036890">
    <property type="entry name" value="HATPase_C_sf"/>
</dbReference>
<name>A0ABQ0G4Q4_9PEZI</name>
<dbReference type="NCBIfam" id="NF047352">
    <property type="entry name" value="P_loop_sacsin"/>
    <property type="match status" value="1"/>
</dbReference>
<dbReference type="PANTHER" id="PTHR32387">
    <property type="entry name" value="WU:FJ29H11"/>
    <property type="match status" value="1"/>
</dbReference>
<dbReference type="GeneID" id="98173654"/>
<feature type="domain" description="Sacsin/Nov" evidence="1">
    <location>
        <begin position="61"/>
        <end position="147"/>
    </location>
</feature>
<dbReference type="InterPro" id="IPR052957">
    <property type="entry name" value="Auxin_embryo_med"/>
</dbReference>